<dbReference type="InterPro" id="IPR036322">
    <property type="entry name" value="WD40_repeat_dom_sf"/>
</dbReference>
<evidence type="ECO:0000259" key="3">
    <source>
        <dbReference type="Pfam" id="PF24782"/>
    </source>
</evidence>
<dbReference type="Pfam" id="PF00400">
    <property type="entry name" value="WD40"/>
    <property type="match status" value="2"/>
</dbReference>
<dbReference type="OrthoDB" id="6154712at2759"/>
<keyword evidence="1" id="KW-0853">WD repeat</keyword>
<dbReference type="Gene3D" id="2.130.10.10">
    <property type="entry name" value="YVTN repeat-like/Quinoprotein amine dehydrogenase"/>
    <property type="match status" value="4"/>
</dbReference>
<feature type="region of interest" description="Disordered" evidence="2">
    <location>
        <begin position="1488"/>
        <end position="1546"/>
    </location>
</feature>
<feature type="region of interest" description="Disordered" evidence="2">
    <location>
        <begin position="1220"/>
        <end position="1248"/>
    </location>
</feature>
<dbReference type="PANTHER" id="PTHR45589:SF1">
    <property type="entry name" value="WD REPEAT DOMAIN 62, ISOFORM G"/>
    <property type="match status" value="1"/>
</dbReference>
<accession>A0A4S2M9H3</accession>
<dbReference type="PROSITE" id="PS50082">
    <property type="entry name" value="WD_REPEATS_2"/>
    <property type="match status" value="2"/>
</dbReference>
<evidence type="ECO:0000313" key="5">
    <source>
        <dbReference type="Proteomes" id="UP000308267"/>
    </source>
</evidence>
<feature type="compositionally biased region" description="Polar residues" evidence="2">
    <location>
        <begin position="1104"/>
        <end position="1123"/>
    </location>
</feature>
<feature type="compositionally biased region" description="Low complexity" evidence="2">
    <location>
        <begin position="839"/>
        <end position="849"/>
    </location>
</feature>
<protein>
    <recommendedName>
        <fullName evidence="3">MABP1/WDR62 second WD40 domain-containing protein</fullName>
    </recommendedName>
</protein>
<dbReference type="SMART" id="SM00320">
    <property type="entry name" value="WD40"/>
    <property type="match status" value="11"/>
</dbReference>
<dbReference type="Pfam" id="PF24782">
    <property type="entry name" value="WD40_MABP1-WDR62_2nd"/>
    <property type="match status" value="1"/>
</dbReference>
<gene>
    <name evidence="4" type="ORF">CRM22_001704</name>
</gene>
<dbReference type="STRING" id="147828.A0A4S2M9H3"/>
<dbReference type="InterPro" id="IPR015943">
    <property type="entry name" value="WD40/YVTN_repeat-like_dom_sf"/>
</dbReference>
<feature type="repeat" description="WD" evidence="1">
    <location>
        <begin position="114"/>
        <end position="157"/>
    </location>
</feature>
<dbReference type="PANTHER" id="PTHR45589">
    <property type="entry name" value="WD REPEAT DOMAIN 62, ISOFORM G"/>
    <property type="match status" value="1"/>
</dbReference>
<comment type="caution">
    <text evidence="4">The sequence shown here is derived from an EMBL/GenBank/DDBJ whole genome shotgun (WGS) entry which is preliminary data.</text>
</comment>
<feature type="compositionally biased region" description="Polar residues" evidence="2">
    <location>
        <begin position="1023"/>
        <end position="1034"/>
    </location>
</feature>
<feature type="compositionally biased region" description="Polar residues" evidence="2">
    <location>
        <begin position="850"/>
        <end position="859"/>
    </location>
</feature>
<keyword evidence="5" id="KW-1185">Reference proteome</keyword>
<feature type="compositionally biased region" description="Polar residues" evidence="2">
    <location>
        <begin position="1411"/>
        <end position="1421"/>
    </location>
</feature>
<organism evidence="4 5">
    <name type="scientific">Opisthorchis felineus</name>
    <dbReference type="NCBI Taxonomy" id="147828"/>
    <lineage>
        <taxon>Eukaryota</taxon>
        <taxon>Metazoa</taxon>
        <taxon>Spiralia</taxon>
        <taxon>Lophotrochozoa</taxon>
        <taxon>Platyhelminthes</taxon>
        <taxon>Trematoda</taxon>
        <taxon>Digenea</taxon>
        <taxon>Opisthorchiida</taxon>
        <taxon>Opisthorchiata</taxon>
        <taxon>Opisthorchiidae</taxon>
        <taxon>Opisthorchis</taxon>
    </lineage>
</organism>
<feature type="domain" description="MABP1/WDR62 second WD40" evidence="3">
    <location>
        <begin position="548"/>
        <end position="820"/>
    </location>
</feature>
<dbReference type="Proteomes" id="UP000308267">
    <property type="component" value="Unassembled WGS sequence"/>
</dbReference>
<feature type="compositionally biased region" description="Low complexity" evidence="2">
    <location>
        <begin position="506"/>
        <end position="532"/>
    </location>
</feature>
<feature type="compositionally biased region" description="Acidic residues" evidence="2">
    <location>
        <begin position="895"/>
        <end position="904"/>
    </location>
</feature>
<feature type="compositionally biased region" description="Polar residues" evidence="2">
    <location>
        <begin position="1226"/>
        <end position="1239"/>
    </location>
</feature>
<name>A0A4S2M9H3_OPIFE</name>
<evidence type="ECO:0000313" key="4">
    <source>
        <dbReference type="EMBL" id="TGZ73095.1"/>
    </source>
</evidence>
<reference evidence="4 5" key="1">
    <citation type="journal article" date="2019" name="BMC Genomics">
        <title>New insights from Opisthorchis felineus genome: update on genomics of the epidemiologically important liver flukes.</title>
        <authorList>
            <person name="Ershov N.I."/>
            <person name="Mordvinov V.A."/>
            <person name="Prokhortchouk E.B."/>
            <person name="Pakharukova M.Y."/>
            <person name="Gunbin K.V."/>
            <person name="Ustyantsev K."/>
            <person name="Genaev M.A."/>
            <person name="Blinov A.G."/>
            <person name="Mazur A."/>
            <person name="Boulygina E."/>
            <person name="Tsygankova S."/>
            <person name="Khrameeva E."/>
            <person name="Chekanov N."/>
            <person name="Fan G."/>
            <person name="Xiao A."/>
            <person name="Zhang H."/>
            <person name="Xu X."/>
            <person name="Yang H."/>
            <person name="Solovyev V."/>
            <person name="Lee S.M."/>
            <person name="Liu X."/>
            <person name="Afonnikov D.A."/>
            <person name="Skryabin K.G."/>
        </authorList>
    </citation>
    <scope>NUCLEOTIDE SEQUENCE [LARGE SCALE GENOMIC DNA]</scope>
    <source>
        <strain evidence="4">AK-0245</strain>
        <tissue evidence="4">Whole organism</tissue>
    </source>
</reference>
<feature type="region of interest" description="Disordered" evidence="2">
    <location>
        <begin position="500"/>
        <end position="532"/>
    </location>
</feature>
<feature type="region of interest" description="Disordered" evidence="2">
    <location>
        <begin position="1071"/>
        <end position="1124"/>
    </location>
</feature>
<evidence type="ECO:0000256" key="2">
    <source>
        <dbReference type="SAM" id="MobiDB-lite"/>
    </source>
</evidence>
<proteinExistence type="predicted"/>
<dbReference type="InterPro" id="IPR001680">
    <property type="entry name" value="WD40_rpt"/>
</dbReference>
<feature type="region of interest" description="Disordered" evidence="2">
    <location>
        <begin position="1290"/>
        <end position="1316"/>
    </location>
</feature>
<feature type="compositionally biased region" description="Low complexity" evidence="2">
    <location>
        <begin position="1488"/>
        <end position="1500"/>
    </location>
</feature>
<feature type="region of interest" description="Disordered" evidence="2">
    <location>
        <begin position="1366"/>
        <end position="1434"/>
    </location>
</feature>
<evidence type="ECO:0000256" key="1">
    <source>
        <dbReference type="PROSITE-ProRule" id="PRU00221"/>
    </source>
</evidence>
<dbReference type="EMBL" id="SJOL01003040">
    <property type="protein sequence ID" value="TGZ73095.1"/>
    <property type="molecule type" value="Genomic_DNA"/>
</dbReference>
<feature type="region of interest" description="Disordered" evidence="2">
    <location>
        <begin position="839"/>
        <end position="904"/>
    </location>
</feature>
<dbReference type="InterPro" id="IPR052779">
    <property type="entry name" value="WDR62"/>
</dbReference>
<dbReference type="InterPro" id="IPR056162">
    <property type="entry name" value="WD40_MABP1-WDR62_2nd"/>
</dbReference>
<sequence>MPSRSNRSAQIPRGCRMQVSNQVVLERVLGFTSANNCALSLDQASGAIAYAAGCVIVLRTLDPDRQRFIQSASKKAITAVDFSPDGKFIATGESGHHPMVRLWNVSDGSHLAEFAGHHFRVIAVRFSPSARYLVSLGSQDDNTVYVWDRTGGQRVASAKVTNKINGVAFSPNGQFFVTVGVRHVRFWYLEIKRTRNKETIPLNGRNAILGDLLHNAFMDVCCVSRSSCSAHRSDAASLGCPEGGEILTLVVSKAGHLMQFSDQRYLDKWVELRTSRASCLSVHRSWVTVGCANGTCLLFDTESLQFLAQLPLPHQLGSEAHLSFYPVTPAPVSSEQTDSSMYPDLLAIKLDCTRSRVTCFYADHSVYVWDVTDLSDVQRAAAYFYHSRGVWSVDCLSESCQRTGKERIPQFNSKLVGPSYPPTWWSDSTFVTCADDGTIRFWNVTEELGQNDSDMTTSLIGEADLVKSGVPRAKEQLMRIIFADPTHKLLCVSDRPTAGVGPIGGPSPSSSFGGQLDSAAPSPSSPTAPSLSEASLVNRSNCTLTPSGCCVRAVCISPDCRHLAAGDRDGILRIYSLANLEQQCQITAHDSEILSLNFFRSDSVPELTLLCSASRDRLIHIFDPNQEYSLVQTVADHSAAIFAARIIETEYDGEIRLISCGMDKSLLIRVLEPDEAGLTAHFALEHHLVGRCSQLDAAFTPTVTTYTSDNKPGKRKRYLAVACQDRRLRIYNIATGRQIRCYRGSFNEDGCLVRCAIDPTGSVVATSGSDKQLNLFYLLSGESIAPLFGHSELALGLRFLPDLRHFVTVSADSCVFIWRLATDLTQHLSERSAVTRRTSSCSGLSTTSTVPSGLRSTASFRLPRPRRTKEERSGGEDSISLSFNPSWGDSPTEYDQTDEPDEDSEVDLLKLDTDELLPRDSCLLARIGRPADVPDSSDYDDRISSVSYDSCQTAKSTLSDQKDTTPNKPAFYFSVSALPAWARRKLSRRDSVALVPPSLEQLSLAAHPERLVSRTDVHMERSPISTENHSTQPDEQPKPFFGANSGVPMKQTAFEVVEGSGSPRSRYLRATNQSADSNTRPDFRVTHPPGHSAVQTRVVDSRTSRSNASRDASPKSNTISAPTTPYRRHRLSAEAIGRRSMQLPKNHVSSVSTPNVRSIAVRSESTRAIRAFSPPSNSSTFTVEECDEASMFSGYSRRASACRGGLERAHTSSSLRRPAIVRPTPHSKSTVELRSNSQRPVAKSKRCGGEKCKGVTPAYFLFPDKRKISRASWFPPSGSARGSLLNISMTGSDRPSESCVTLPTTESDQSSLFGGQTSSVPISVSSNQISFGTLEGISERASPNHTNNSSFFGDSRSATPLACSSTRINGTESKTPPVKSPVDSLNEAETGSRRPAYTAPTIASRRKVYPPNTQDHPTTVNMRPRNTESSTCVTKKASSALSVEVNSCSNQSSERQSGGKNAVRLGSPFPHTSDAMPICSASHICLSQSEAPSPQSPQLSRARWAPASCSPRKQQAMSQRTDPLIGKSTNTPRPNRPKDLFAPSTGRVLEKQTTLNTSVSQVVNCDPGDHAPNSVSSPMEKPSVHCRTRTLPGSRRDCTELGQFHSTCDAFRHVQEALDAALKHCANFRRMNSDQVEELQALRSLITEELEWRFTQLRAMLGLEPVCVDPPVARVLLADLVERLIPELRTSVQSDNVDAIEDSSADFKDVKPQPEGSYEWIVDSTTGASPMNPRRAAESHSVFSDHVKFELSLEGEEEQS</sequence>
<feature type="region of interest" description="Disordered" evidence="2">
    <location>
        <begin position="1015"/>
        <end position="1037"/>
    </location>
</feature>
<dbReference type="SUPFAM" id="SSF50978">
    <property type="entry name" value="WD40 repeat-like"/>
    <property type="match status" value="2"/>
</dbReference>
<feature type="compositionally biased region" description="Polar residues" evidence="2">
    <location>
        <begin position="879"/>
        <end position="889"/>
    </location>
</feature>
<feature type="repeat" description="WD" evidence="1">
    <location>
        <begin position="787"/>
        <end position="828"/>
    </location>
</feature>
<feature type="compositionally biased region" description="Polar residues" evidence="2">
    <location>
        <begin position="1511"/>
        <end position="1533"/>
    </location>
</feature>